<feature type="transmembrane region" description="Helical" evidence="3">
    <location>
        <begin position="143"/>
        <end position="164"/>
    </location>
</feature>
<dbReference type="GO" id="GO:0016020">
    <property type="term" value="C:membrane"/>
    <property type="evidence" value="ECO:0007669"/>
    <property type="project" value="UniProtKB-SubCell"/>
</dbReference>
<dbReference type="SUPFAM" id="SSF51206">
    <property type="entry name" value="cAMP-binding domain-like"/>
    <property type="match status" value="1"/>
</dbReference>
<accession>A0A124SI84</accession>
<dbReference type="Proteomes" id="UP000243975">
    <property type="component" value="Unassembled WGS sequence"/>
</dbReference>
<keyword evidence="5" id="KW-1185">Reference proteome</keyword>
<evidence type="ECO:0000313" key="4">
    <source>
        <dbReference type="EMBL" id="KVI11897.1"/>
    </source>
</evidence>
<evidence type="ECO:0000256" key="1">
    <source>
        <dbReference type="ARBA" id="ARBA00023286"/>
    </source>
</evidence>
<keyword evidence="3" id="KW-0472">Membrane</keyword>
<gene>
    <name evidence="4" type="ORF">Ccrd_009673</name>
</gene>
<dbReference type="PANTHER" id="PTHR45651:SF82">
    <property type="entry name" value="IQ MOTIF, EF-HAND BINDING, POTASSIUM CHANNEL, VOLTAGE-DEPENDENT, EAG_ELK_ERG"/>
    <property type="match status" value="1"/>
</dbReference>
<name>A0A124SI84_CYNCS</name>
<keyword evidence="3" id="KW-1133">Transmembrane helix</keyword>
<sequence length="201" mass="23234">MTGYDSWSSNNSEVLKVACSPDGDNSPFDFGIFKQALSSDIVLSTKFVSKYCYYWAAKFEGLETNTYPGETIFSIALAISGLILFALLIGKMQWLHHRLPPDDLQERFRRYDQCKWLETHGMDEENLVQTLPKDLRRDIKRHSFLSCVFMFYVFVWYLGSMFNLDVVQCIYLSCLHLSSKSIIPKRIDSSTKLDCIVQLGY</sequence>
<comment type="caution">
    <text evidence="4">The sequence shown here is derived from an EMBL/GenBank/DDBJ whole genome shotgun (WGS) entry which is preliminary data.</text>
</comment>
<dbReference type="Gene3D" id="1.10.287.630">
    <property type="entry name" value="Helix hairpin bin"/>
    <property type="match status" value="1"/>
</dbReference>
<keyword evidence="1" id="KW-0813">Transport</keyword>
<keyword evidence="2" id="KW-0407">Ion channel</keyword>
<dbReference type="InterPro" id="IPR018490">
    <property type="entry name" value="cNMP-bd_dom_sf"/>
</dbReference>
<dbReference type="PANTHER" id="PTHR45651">
    <property type="entry name" value="CYCLIC NUCLEOTIDE-GATED ION CHANNEL 15-RELATED-RELATED"/>
    <property type="match status" value="1"/>
</dbReference>
<evidence type="ECO:0000256" key="3">
    <source>
        <dbReference type="SAM" id="Phobius"/>
    </source>
</evidence>
<evidence type="ECO:0000256" key="2">
    <source>
        <dbReference type="ARBA" id="ARBA00023303"/>
    </source>
</evidence>
<keyword evidence="1" id="KW-0406">Ion transport</keyword>
<dbReference type="Gramene" id="KVI11897">
    <property type="protein sequence ID" value="KVI11897"/>
    <property type="gene ID" value="Ccrd_009673"/>
</dbReference>
<dbReference type="STRING" id="59895.A0A124SI84"/>
<dbReference type="EMBL" id="LEKV01000025">
    <property type="protein sequence ID" value="KVI11897.1"/>
    <property type="molecule type" value="Genomic_DNA"/>
</dbReference>
<organism evidence="4 5">
    <name type="scientific">Cynara cardunculus var. scolymus</name>
    <name type="common">Globe artichoke</name>
    <name type="synonym">Cynara scolymus</name>
    <dbReference type="NCBI Taxonomy" id="59895"/>
    <lineage>
        <taxon>Eukaryota</taxon>
        <taxon>Viridiplantae</taxon>
        <taxon>Streptophyta</taxon>
        <taxon>Embryophyta</taxon>
        <taxon>Tracheophyta</taxon>
        <taxon>Spermatophyta</taxon>
        <taxon>Magnoliopsida</taxon>
        <taxon>eudicotyledons</taxon>
        <taxon>Gunneridae</taxon>
        <taxon>Pentapetalae</taxon>
        <taxon>asterids</taxon>
        <taxon>campanulids</taxon>
        <taxon>Asterales</taxon>
        <taxon>Asteraceae</taxon>
        <taxon>Carduoideae</taxon>
        <taxon>Cardueae</taxon>
        <taxon>Carduinae</taxon>
        <taxon>Cynara</taxon>
    </lineage>
</organism>
<keyword evidence="3" id="KW-0812">Transmembrane</keyword>
<dbReference type="AlphaFoldDB" id="A0A124SI84"/>
<proteinExistence type="predicted"/>
<keyword evidence="1" id="KW-1071">Ligand-gated ion channel</keyword>
<reference evidence="4 5" key="1">
    <citation type="journal article" date="2016" name="Sci. Rep.">
        <title>The genome sequence of the outbreeding globe artichoke constructed de novo incorporating a phase-aware low-pass sequencing strategy of F1 progeny.</title>
        <authorList>
            <person name="Scaglione D."/>
            <person name="Reyes-Chin-Wo S."/>
            <person name="Acquadro A."/>
            <person name="Froenicke L."/>
            <person name="Portis E."/>
            <person name="Beitel C."/>
            <person name="Tirone M."/>
            <person name="Mauro R."/>
            <person name="Lo Monaco A."/>
            <person name="Mauromicale G."/>
            <person name="Faccioli P."/>
            <person name="Cattivelli L."/>
            <person name="Rieseberg L."/>
            <person name="Michelmore R."/>
            <person name="Lanteri S."/>
        </authorList>
    </citation>
    <scope>NUCLEOTIDE SEQUENCE [LARGE SCALE GENOMIC DNA]</scope>
    <source>
        <strain evidence="4">2C</strain>
    </source>
</reference>
<protein>
    <submittedName>
        <fullName evidence="4">Cyclic nucleotide-binding-like protein</fullName>
    </submittedName>
</protein>
<feature type="transmembrane region" description="Helical" evidence="3">
    <location>
        <begin position="72"/>
        <end position="90"/>
    </location>
</feature>
<evidence type="ECO:0000313" key="5">
    <source>
        <dbReference type="Proteomes" id="UP000243975"/>
    </source>
</evidence>
<dbReference type="GO" id="GO:0034220">
    <property type="term" value="P:monoatomic ion transmembrane transport"/>
    <property type="evidence" value="ECO:0007669"/>
    <property type="project" value="UniProtKB-KW"/>
</dbReference>